<dbReference type="GO" id="GO:0005634">
    <property type="term" value="C:nucleus"/>
    <property type="evidence" value="ECO:0007669"/>
    <property type="project" value="UniProtKB-SubCell"/>
</dbReference>
<dbReference type="Pfam" id="PF00071">
    <property type="entry name" value="Ras"/>
    <property type="match status" value="1"/>
</dbReference>
<keyword evidence="8" id="KW-1185">Reference proteome</keyword>
<evidence type="ECO:0000256" key="4">
    <source>
        <dbReference type="ARBA" id="ARBA00022741"/>
    </source>
</evidence>
<name>A0A6P8WKQ7_DROAB</name>
<evidence type="ECO:0000256" key="2">
    <source>
        <dbReference type="ARBA" id="ARBA00008028"/>
    </source>
</evidence>
<dbReference type="Proteomes" id="UP000515160">
    <property type="component" value="Chromosome 2L"/>
</dbReference>
<dbReference type="InterPro" id="IPR005225">
    <property type="entry name" value="Small_GTP-bd"/>
</dbReference>
<keyword evidence="5" id="KW-0653">Protein transport</keyword>
<organism evidence="8 9">
    <name type="scientific">Drosophila albomicans</name>
    <name type="common">Fruit fly</name>
    <dbReference type="NCBI Taxonomy" id="7291"/>
    <lineage>
        <taxon>Eukaryota</taxon>
        <taxon>Metazoa</taxon>
        <taxon>Ecdysozoa</taxon>
        <taxon>Arthropoda</taxon>
        <taxon>Hexapoda</taxon>
        <taxon>Insecta</taxon>
        <taxon>Pterygota</taxon>
        <taxon>Neoptera</taxon>
        <taxon>Endopterygota</taxon>
        <taxon>Diptera</taxon>
        <taxon>Brachycera</taxon>
        <taxon>Muscomorpha</taxon>
        <taxon>Ephydroidea</taxon>
        <taxon>Drosophilidae</taxon>
        <taxon>Drosophila</taxon>
    </lineage>
</organism>
<evidence type="ECO:0000256" key="6">
    <source>
        <dbReference type="ARBA" id="ARBA00023134"/>
    </source>
</evidence>
<comment type="subcellular location">
    <subcellularLocation>
        <location evidence="1">Nucleus</location>
    </subcellularLocation>
</comment>
<dbReference type="PRINTS" id="PR00449">
    <property type="entry name" value="RASTRNSFRMNG"/>
</dbReference>
<keyword evidence="3" id="KW-0813">Transport</keyword>
<proteinExistence type="inferred from homology"/>
<dbReference type="AlphaFoldDB" id="A0A6P8WKQ7"/>
<keyword evidence="4" id="KW-0547">Nucleotide-binding</keyword>
<evidence type="ECO:0000256" key="7">
    <source>
        <dbReference type="ARBA" id="ARBA00023242"/>
    </source>
</evidence>
<dbReference type="RefSeq" id="XP_034099853.1">
    <property type="nucleotide sequence ID" value="XM_034243962.1"/>
</dbReference>
<dbReference type="PROSITE" id="PS51419">
    <property type="entry name" value="RAB"/>
    <property type="match status" value="1"/>
</dbReference>
<dbReference type="InterPro" id="IPR002041">
    <property type="entry name" value="Ran_GTPase"/>
</dbReference>
<dbReference type="GO" id="GO:0005737">
    <property type="term" value="C:cytoplasm"/>
    <property type="evidence" value="ECO:0007669"/>
    <property type="project" value="TreeGrafter"/>
</dbReference>
<sequence length="229" mass="26234">MELKASLSSQDTHKCLLLGDSGVGKTTFLRRHATGHFKDTHKLTKGVQVHTLLLQTNYQDLALELWEVAGDERHGGLCDGYFFFAKCAIIMFDLSVESTALSVARWLRSFERICGKQFPVIVCGNKADLKRMPRQLCYRQQPSFDYCELSARAAWNLEAPLELLSRQLLQRRSLKLISQPIFKPKVGCSFNEDEMQQQMKVVHEIALPELIEDADESEEYYMEDTIILN</sequence>
<dbReference type="NCBIfam" id="TIGR00231">
    <property type="entry name" value="small_GTP"/>
    <property type="match status" value="1"/>
</dbReference>
<dbReference type="GO" id="GO:0000054">
    <property type="term" value="P:ribosomal subunit export from nucleus"/>
    <property type="evidence" value="ECO:0007669"/>
    <property type="project" value="TreeGrafter"/>
</dbReference>
<dbReference type="SMART" id="SM00173">
    <property type="entry name" value="RAS"/>
    <property type="match status" value="1"/>
</dbReference>
<dbReference type="GO" id="GO:0005525">
    <property type="term" value="F:GTP binding"/>
    <property type="evidence" value="ECO:0007669"/>
    <property type="project" value="UniProtKB-KW"/>
</dbReference>
<evidence type="ECO:0000256" key="1">
    <source>
        <dbReference type="ARBA" id="ARBA00004123"/>
    </source>
</evidence>
<dbReference type="PANTHER" id="PTHR24071">
    <property type="entry name" value="RAN GTPASE"/>
    <property type="match status" value="1"/>
</dbReference>
<dbReference type="GO" id="GO:0003924">
    <property type="term" value="F:GTPase activity"/>
    <property type="evidence" value="ECO:0007669"/>
    <property type="project" value="InterPro"/>
</dbReference>
<dbReference type="GO" id="GO:0006606">
    <property type="term" value="P:protein import into nucleus"/>
    <property type="evidence" value="ECO:0007669"/>
    <property type="project" value="TreeGrafter"/>
</dbReference>
<dbReference type="Gene3D" id="3.40.50.300">
    <property type="entry name" value="P-loop containing nucleotide triphosphate hydrolases"/>
    <property type="match status" value="1"/>
</dbReference>
<dbReference type="InterPro" id="IPR001806">
    <property type="entry name" value="Small_GTPase"/>
</dbReference>
<reference evidence="9" key="1">
    <citation type="submission" date="2025-08" db="UniProtKB">
        <authorList>
            <consortium name="RefSeq"/>
        </authorList>
    </citation>
    <scope>IDENTIFICATION</scope>
    <source>
        <strain evidence="9">15112-1751.03</strain>
        <tissue evidence="9">Whole Adult</tissue>
    </source>
</reference>
<evidence type="ECO:0000313" key="9">
    <source>
        <dbReference type="RefSeq" id="XP_034099853.1"/>
    </source>
</evidence>
<dbReference type="SMART" id="SM00175">
    <property type="entry name" value="RAB"/>
    <property type="match status" value="1"/>
</dbReference>
<accession>A0A6P8WKQ7</accession>
<dbReference type="PANTHER" id="PTHR24071:SF0">
    <property type="entry name" value="GTP-BINDING NUCLEAR PROTEIN RAN"/>
    <property type="match status" value="1"/>
</dbReference>
<evidence type="ECO:0000256" key="5">
    <source>
        <dbReference type="ARBA" id="ARBA00022927"/>
    </source>
</evidence>
<evidence type="ECO:0000256" key="3">
    <source>
        <dbReference type="ARBA" id="ARBA00022448"/>
    </source>
</evidence>
<dbReference type="SUPFAM" id="SSF52540">
    <property type="entry name" value="P-loop containing nucleoside triphosphate hydrolases"/>
    <property type="match status" value="1"/>
</dbReference>
<gene>
    <name evidence="9" type="primary">LOC117565017</name>
</gene>
<dbReference type="InterPro" id="IPR027417">
    <property type="entry name" value="P-loop_NTPase"/>
</dbReference>
<dbReference type="OrthoDB" id="48625at2759"/>
<dbReference type="GeneID" id="117565017"/>
<keyword evidence="6" id="KW-0342">GTP-binding</keyword>
<protein>
    <submittedName>
        <fullName evidence="9">Uncharacterized protein LOC117565017</fullName>
    </submittedName>
</protein>
<evidence type="ECO:0000313" key="8">
    <source>
        <dbReference type="Proteomes" id="UP000515160"/>
    </source>
</evidence>
<dbReference type="SMART" id="SM00176">
    <property type="entry name" value="RAN"/>
    <property type="match status" value="1"/>
</dbReference>
<keyword evidence="7" id="KW-0539">Nucleus</keyword>
<comment type="similarity">
    <text evidence="2">Belongs to the small GTPase superfamily. Ran family.</text>
</comment>